<evidence type="ECO:0008006" key="3">
    <source>
        <dbReference type="Google" id="ProtNLM"/>
    </source>
</evidence>
<gene>
    <name evidence="1" type="ORF">GCM10022292_04720</name>
</gene>
<sequence>MVVLLFALNSCNKNDETTEPILTDISITSSESLIAWADNDDLMQKLDNALYYNYGNALESETEKQQIFNADTTQVIATIDFKIGFQNTYNDLNPNNNLVTIQLIKNVENPSPQGVELKADGPGNTYDLITSILAPGYNPIEVPDCNHPEFGDHIDELFDSELNTNVFRFYIHASPDNDRCINFDRQRNEIKTYDQSPDNLLGVDNEKVVYKWKFKLKSGFQTSPNFTHLHQLKSVGGSLASMPMYTLTARKGNPDKLELRYAETDDQNTLTETDLAPFVDTWLEVTEIIKYGTSGTYEIEIKKVSDNTTLFAYSNFSIINWRAGATFVRPKWGIYRSLLNAQDLRDEEVLFADFSITEIDE</sequence>
<dbReference type="Proteomes" id="UP001501682">
    <property type="component" value="Unassembled WGS sequence"/>
</dbReference>
<reference evidence="2" key="1">
    <citation type="journal article" date="2019" name="Int. J. Syst. Evol. Microbiol.">
        <title>The Global Catalogue of Microorganisms (GCM) 10K type strain sequencing project: providing services to taxonomists for standard genome sequencing and annotation.</title>
        <authorList>
            <consortium name="The Broad Institute Genomics Platform"/>
            <consortium name="The Broad Institute Genome Sequencing Center for Infectious Disease"/>
            <person name="Wu L."/>
            <person name="Ma J."/>
        </authorList>
    </citation>
    <scope>NUCLEOTIDE SEQUENCE [LARGE SCALE GENOMIC DNA]</scope>
    <source>
        <strain evidence="2">JCM 17633</strain>
    </source>
</reference>
<comment type="caution">
    <text evidence="1">The sequence shown here is derived from an EMBL/GenBank/DDBJ whole genome shotgun (WGS) entry which is preliminary data.</text>
</comment>
<protein>
    <recommendedName>
        <fullName evidence="3">Polysaccharide lyase</fullName>
    </recommendedName>
</protein>
<proteinExistence type="predicted"/>
<organism evidence="1 2">
    <name type="scientific">Winogradskyella damuponensis</name>
    <dbReference type="NCBI Taxonomy" id="943939"/>
    <lineage>
        <taxon>Bacteria</taxon>
        <taxon>Pseudomonadati</taxon>
        <taxon>Bacteroidota</taxon>
        <taxon>Flavobacteriia</taxon>
        <taxon>Flavobacteriales</taxon>
        <taxon>Flavobacteriaceae</taxon>
        <taxon>Winogradskyella</taxon>
    </lineage>
</organism>
<dbReference type="EMBL" id="BAABCB010000002">
    <property type="protein sequence ID" value="GAA4240786.1"/>
    <property type="molecule type" value="Genomic_DNA"/>
</dbReference>
<name>A0ABP8CLH2_9FLAO</name>
<accession>A0ABP8CLH2</accession>
<evidence type="ECO:0000313" key="1">
    <source>
        <dbReference type="EMBL" id="GAA4240786.1"/>
    </source>
</evidence>
<evidence type="ECO:0000313" key="2">
    <source>
        <dbReference type="Proteomes" id="UP001501682"/>
    </source>
</evidence>
<dbReference type="Gene3D" id="2.60.120.200">
    <property type="match status" value="1"/>
</dbReference>
<keyword evidence="2" id="KW-1185">Reference proteome</keyword>